<evidence type="ECO:0000313" key="2">
    <source>
        <dbReference type="EMBL" id="EGG18613.1"/>
    </source>
</evidence>
<dbReference type="AlphaFoldDB" id="F4Q1B2"/>
<protein>
    <submittedName>
        <fullName evidence="2">Uncharacterized protein</fullName>
    </submittedName>
</protein>
<accession>F4Q1B2</accession>
<keyword evidence="3" id="KW-1185">Reference proteome</keyword>
<evidence type="ECO:0000256" key="1">
    <source>
        <dbReference type="SAM" id="MobiDB-lite"/>
    </source>
</evidence>
<reference evidence="3" key="1">
    <citation type="journal article" date="2011" name="Genome Res.">
        <title>Phylogeny-wide analysis of social amoeba genomes highlights ancient origins for complex intercellular communication.</title>
        <authorList>
            <person name="Heidel A.J."/>
            <person name="Lawal H.M."/>
            <person name="Felder M."/>
            <person name="Schilde C."/>
            <person name="Helps N.R."/>
            <person name="Tunggal B."/>
            <person name="Rivero F."/>
            <person name="John U."/>
            <person name="Schleicher M."/>
            <person name="Eichinger L."/>
            <person name="Platzer M."/>
            <person name="Noegel A.A."/>
            <person name="Schaap P."/>
            <person name="Gloeckner G."/>
        </authorList>
    </citation>
    <scope>NUCLEOTIDE SEQUENCE [LARGE SCALE GENOMIC DNA]</scope>
    <source>
        <strain evidence="3">SH3</strain>
    </source>
</reference>
<dbReference type="EMBL" id="GL883018">
    <property type="protein sequence ID" value="EGG18613.1"/>
    <property type="molecule type" value="Genomic_DNA"/>
</dbReference>
<gene>
    <name evidence="2" type="ORF">DFA_04107</name>
</gene>
<proteinExistence type="predicted"/>
<dbReference type="Proteomes" id="UP000007797">
    <property type="component" value="Unassembled WGS sequence"/>
</dbReference>
<name>F4Q1B2_CACFS</name>
<organism evidence="2 3">
    <name type="scientific">Cavenderia fasciculata</name>
    <name type="common">Slime mold</name>
    <name type="synonym">Dictyostelium fasciculatum</name>
    <dbReference type="NCBI Taxonomy" id="261658"/>
    <lineage>
        <taxon>Eukaryota</taxon>
        <taxon>Amoebozoa</taxon>
        <taxon>Evosea</taxon>
        <taxon>Eumycetozoa</taxon>
        <taxon>Dictyostelia</taxon>
        <taxon>Acytosteliales</taxon>
        <taxon>Cavenderiaceae</taxon>
        <taxon>Cavenderia</taxon>
    </lineage>
</organism>
<sequence length="405" mass="46437">MDRNSQNRSDPFDSTGKEASRHYLIYYILRICWIGYDNAAFCSCKSERLEQTNNNQQDQTVSPSTTTTTTTSQCKHHDEYNCKSYRNNLETRYKQLQLAFINKKIFNHIKTRPHSFPITFAMSECKLVRKPSLQGTDSLLRNASSLSTNTQLFSEGLESIIFKRVTAEVLPSIKKYQGFITFLDTEHPTPNQITHLLLAKLKYHLVNLDRLFSFTSLVSLSLSSIELDFSQLDPISVTNRFDKNKALLLGAATQIFQFPKLQTLYMGIILLPGGDPTNIIPSTVTKIVSWYPMRPRISNTGLLSIINHNLHIKTLKYNHRASDPDIDSNPIDFALECWSDISPKSSLEKIIATLEHGQRSNLMTEPPTFSIHLEQSSSINYIGYFISDYYNKYIFFKKNTNKQIN</sequence>
<dbReference type="GeneID" id="14870705"/>
<feature type="compositionally biased region" description="Polar residues" evidence="1">
    <location>
        <begin position="52"/>
        <end position="64"/>
    </location>
</feature>
<dbReference type="RefSeq" id="XP_004366517.1">
    <property type="nucleotide sequence ID" value="XM_004366460.1"/>
</dbReference>
<evidence type="ECO:0000313" key="3">
    <source>
        <dbReference type="Proteomes" id="UP000007797"/>
    </source>
</evidence>
<dbReference type="KEGG" id="dfa:DFA_04107"/>
<feature type="region of interest" description="Disordered" evidence="1">
    <location>
        <begin position="52"/>
        <end position="72"/>
    </location>
</feature>